<dbReference type="STRING" id="35608.A0A2U1K9P6"/>
<comment type="caution">
    <text evidence="9">The sequence shown here is derived from an EMBL/GenBank/DDBJ whole genome shotgun (WGS) entry which is preliminary data.</text>
</comment>
<dbReference type="PROSITE" id="PS51195">
    <property type="entry name" value="Q_MOTIF"/>
    <property type="match status" value="1"/>
</dbReference>
<dbReference type="InterPro" id="IPR011545">
    <property type="entry name" value="DEAD/DEAH_box_helicase_dom"/>
</dbReference>
<evidence type="ECO:0000256" key="6">
    <source>
        <dbReference type="RuleBase" id="RU365068"/>
    </source>
</evidence>
<dbReference type="GO" id="GO:0003724">
    <property type="term" value="F:RNA helicase activity"/>
    <property type="evidence" value="ECO:0007669"/>
    <property type="project" value="UniProtKB-EC"/>
</dbReference>
<evidence type="ECO:0000256" key="5">
    <source>
        <dbReference type="PROSITE-ProRule" id="PRU00552"/>
    </source>
</evidence>
<reference evidence="9 10" key="1">
    <citation type="journal article" date="2018" name="Mol. Plant">
        <title>The genome of Artemisia annua provides insight into the evolution of Asteraceae family and artemisinin biosynthesis.</title>
        <authorList>
            <person name="Shen Q."/>
            <person name="Zhang L."/>
            <person name="Liao Z."/>
            <person name="Wang S."/>
            <person name="Yan T."/>
            <person name="Shi P."/>
            <person name="Liu M."/>
            <person name="Fu X."/>
            <person name="Pan Q."/>
            <person name="Wang Y."/>
            <person name="Lv Z."/>
            <person name="Lu X."/>
            <person name="Zhang F."/>
            <person name="Jiang W."/>
            <person name="Ma Y."/>
            <person name="Chen M."/>
            <person name="Hao X."/>
            <person name="Li L."/>
            <person name="Tang Y."/>
            <person name="Lv G."/>
            <person name="Zhou Y."/>
            <person name="Sun X."/>
            <person name="Brodelius P.E."/>
            <person name="Rose J.K.C."/>
            <person name="Tang K."/>
        </authorList>
    </citation>
    <scope>NUCLEOTIDE SEQUENCE [LARGE SCALE GENOMIC DNA]</scope>
    <source>
        <strain evidence="10">cv. Huhao1</strain>
        <tissue evidence="9">Leaf</tissue>
    </source>
</reference>
<keyword evidence="10" id="KW-1185">Reference proteome</keyword>
<dbReference type="Proteomes" id="UP000245207">
    <property type="component" value="Unassembled WGS sequence"/>
</dbReference>
<keyword evidence="1 6" id="KW-0547">Nucleotide-binding</keyword>
<dbReference type="InterPro" id="IPR014014">
    <property type="entry name" value="RNA_helicase_DEAD_Q_motif"/>
</dbReference>
<dbReference type="AlphaFoldDB" id="A0A2U1K9P6"/>
<gene>
    <name evidence="9" type="ORF">CTI12_AA628230</name>
</gene>
<keyword evidence="4 6" id="KW-0067">ATP-binding</keyword>
<name>A0A2U1K9P6_ARTAN</name>
<comment type="domain">
    <text evidence="6">The Q motif is unique to and characteristic of the DEAD box family of RNA helicases and controls ATP binding and hydrolysis.</text>
</comment>
<keyword evidence="3 6" id="KW-0347">Helicase</keyword>
<dbReference type="InterPro" id="IPR027417">
    <property type="entry name" value="P-loop_NTPase"/>
</dbReference>
<feature type="domain" description="DEAD-box RNA helicase Q" evidence="8">
    <location>
        <begin position="66"/>
        <end position="94"/>
    </location>
</feature>
<evidence type="ECO:0000256" key="1">
    <source>
        <dbReference type="ARBA" id="ARBA00022741"/>
    </source>
</evidence>
<evidence type="ECO:0000256" key="3">
    <source>
        <dbReference type="ARBA" id="ARBA00022806"/>
    </source>
</evidence>
<dbReference type="Gene3D" id="3.40.50.300">
    <property type="entry name" value="P-loop containing nucleotide triphosphate hydrolases"/>
    <property type="match status" value="1"/>
</dbReference>
<dbReference type="Pfam" id="PF00270">
    <property type="entry name" value="DEAD"/>
    <property type="match status" value="1"/>
</dbReference>
<evidence type="ECO:0000256" key="2">
    <source>
        <dbReference type="ARBA" id="ARBA00022801"/>
    </source>
</evidence>
<dbReference type="SUPFAM" id="SSF52540">
    <property type="entry name" value="P-loop containing nucleoside triphosphate hydrolases"/>
    <property type="match status" value="1"/>
</dbReference>
<comment type="similarity">
    <text evidence="6">Belongs to the DEAD box helicase family.</text>
</comment>
<keyword evidence="6" id="KW-0694">RNA-binding</keyword>
<evidence type="ECO:0000256" key="4">
    <source>
        <dbReference type="ARBA" id="ARBA00022840"/>
    </source>
</evidence>
<organism evidence="9 10">
    <name type="scientific">Artemisia annua</name>
    <name type="common">Sweet wormwood</name>
    <dbReference type="NCBI Taxonomy" id="35608"/>
    <lineage>
        <taxon>Eukaryota</taxon>
        <taxon>Viridiplantae</taxon>
        <taxon>Streptophyta</taxon>
        <taxon>Embryophyta</taxon>
        <taxon>Tracheophyta</taxon>
        <taxon>Spermatophyta</taxon>
        <taxon>Magnoliopsida</taxon>
        <taxon>eudicotyledons</taxon>
        <taxon>Gunneridae</taxon>
        <taxon>Pentapetalae</taxon>
        <taxon>asterids</taxon>
        <taxon>campanulids</taxon>
        <taxon>Asterales</taxon>
        <taxon>Asteraceae</taxon>
        <taxon>Asteroideae</taxon>
        <taxon>Anthemideae</taxon>
        <taxon>Artemisiinae</taxon>
        <taxon>Artemisia</taxon>
    </lineage>
</organism>
<evidence type="ECO:0000259" key="8">
    <source>
        <dbReference type="PROSITE" id="PS51195"/>
    </source>
</evidence>
<protein>
    <recommendedName>
        <fullName evidence="6">ATP-dependent RNA helicase</fullName>
        <ecNumber evidence="6">3.6.4.13</ecNumber>
    </recommendedName>
</protein>
<accession>A0A2U1K9P6</accession>
<feature type="short sequence motif" description="Q motif" evidence="5">
    <location>
        <begin position="66"/>
        <end position="94"/>
    </location>
</feature>
<dbReference type="GO" id="GO:0016787">
    <property type="term" value="F:hydrolase activity"/>
    <property type="evidence" value="ECO:0007669"/>
    <property type="project" value="UniProtKB-KW"/>
</dbReference>
<feature type="region of interest" description="Disordered" evidence="7">
    <location>
        <begin position="29"/>
        <end position="49"/>
    </location>
</feature>
<evidence type="ECO:0000313" key="9">
    <source>
        <dbReference type="EMBL" id="PWA26158.1"/>
    </source>
</evidence>
<dbReference type="PANTHER" id="PTHR24031">
    <property type="entry name" value="RNA HELICASE"/>
    <property type="match status" value="1"/>
</dbReference>
<dbReference type="GO" id="GO:0005524">
    <property type="term" value="F:ATP binding"/>
    <property type="evidence" value="ECO:0007669"/>
    <property type="project" value="UniProtKB-UniRule"/>
</dbReference>
<dbReference type="GO" id="GO:0003723">
    <property type="term" value="F:RNA binding"/>
    <property type="evidence" value="ECO:0007669"/>
    <property type="project" value="UniProtKB-UniRule"/>
</dbReference>
<proteinExistence type="inferred from homology"/>
<evidence type="ECO:0000313" key="10">
    <source>
        <dbReference type="Proteomes" id="UP000245207"/>
    </source>
</evidence>
<keyword evidence="2 6" id="KW-0378">Hydrolase</keyword>
<sequence length="151" mass="16407">MKKPKSKQQKLQSRTTELEEIQLLKEWTESCKPDPGTNPLSLPPLPAKSPVGRIDDNTFSRYAGCAKFQQLPISKNLKDGLRQSGFKNMTSIQRAALPHALCGRDILGAAKTGSGKSLAFIIPVLPKVIAKADGPGGWSGSIICLDKRIRL</sequence>
<dbReference type="EMBL" id="PKPP01028451">
    <property type="protein sequence ID" value="PWA26158.1"/>
    <property type="molecule type" value="Genomic_DNA"/>
</dbReference>
<dbReference type="EC" id="3.6.4.13" evidence="6"/>
<evidence type="ECO:0000256" key="7">
    <source>
        <dbReference type="SAM" id="MobiDB-lite"/>
    </source>
</evidence>
<dbReference type="OrthoDB" id="10259640at2759"/>
<comment type="catalytic activity">
    <reaction evidence="6">
        <text>ATP + H2O = ADP + phosphate + H(+)</text>
        <dbReference type="Rhea" id="RHEA:13065"/>
        <dbReference type="ChEBI" id="CHEBI:15377"/>
        <dbReference type="ChEBI" id="CHEBI:15378"/>
        <dbReference type="ChEBI" id="CHEBI:30616"/>
        <dbReference type="ChEBI" id="CHEBI:43474"/>
        <dbReference type="ChEBI" id="CHEBI:456216"/>
        <dbReference type="EC" id="3.6.4.13"/>
    </reaction>
</comment>
<comment type="function">
    <text evidence="6">RNA helicase.</text>
</comment>